<dbReference type="SMART" id="SM00872">
    <property type="entry name" value="Alpha-mann_mid"/>
    <property type="match status" value="1"/>
</dbReference>
<sequence length="1414" mass="151713">MRVISAESTDLFVGPPDAPLQLVRVTYTDGGEPVRVDGEGLSGHADTAAGDGTVEIPVAVTDPAVGQQQNARVVAGDTVSSFVFTVAEPGWTMYMISHFHYDPVWWNTQAAYTSVWSEDPPGRARQTNGFDLVRAHLEMARREPEYKFVLAEVDYLKPYWDTHPEDRADLRRFIADGRVEIMGGTYNEPNTNLTSPETTIRNFVAGMGFQRGVLGASPETAWQLDAFGHDPQFPGMAADVGLTSSSWARGPHHQWGPMAGGGDPERMQFCSEFEWIAPSGRGLLTHYMPAHYSAGWWMDSAATLADAEAATYELFTSLKKVALTRNVLLPVGTDYTPPNKWVTEIHRDWNTRYTWPRFVCALPQEFFAAVRGELAERGVAASPQTRDMNPIYTGCHVSYIDTKQANRAAEDAVLDAEKFAVFAGLLGGATYPHAALAKAWVQLAYGAHHDAITGSESDQVYLDLLTGWRDAWELGRTARDNALALLSSAVDGDVVVWNPLAHKRSDVVTARLPTAGGVRVLDSDGAALPTHVTHGGRCVSWLARDVPSLGWQSYRLQADETAAGWEPVDGVSIGNGHYRLTVDPSRGGGVCSLQEGGRELIADGRVGNELAVYDEYSAHPEAGEGPWHLLPKGPVVTSAAAPARVQAYRGPLGERIVVEGEISDPRESHPRESDPRPKGQKGGKVPVDSAKTSISALLRYTQTVTLWHDVSRVDCQTTIDGFTGADRLLRVRWPCPVPGALPVSEVGDAVIGRGFGLLHDGSEAAVDSAKHPWTLDNPAYGWFGLSSAARVRVGDGVRAVSVAEVVTPTETGSAELARELVVALVRAGVTATCSSADKPRYGDLSVDSNLPDTRIALGGPDENSFTAAVLAEADAVYTEELKRQLYTTGTARVWVPPVAPLAEAWVPSADLRHVRALPVLIVAGSAVEEVIEDLDDFEIVVDQAVASGLEPFEARTVAVLNRGMPGFAVESDGTLHMSLMRSCTGWPSGTWIDPPRRTAPDGSNFQLQHWTHTFDYALASGDGDWRQADLPARSAEFSRPLLAVTEKHHAAGGLPMTGSLLEIEPAGRVSLGALKAAGNPLECGSSKGVEPSDGVVMRLVETCGATTDVTVQSGLRRVSGAMRVDLLEQQQPAQADQLSLHGYEIATVQARLNLPRMLDADHTELAPDAEAAQPLYARYWLHNRGPAALGGMPVIAHLHPQTIEAEPNSTVALRLTAVSDCSDAVLHGKVRLLCPEGWTAEPAELSFMLPPGEHLDAEVTATAPSAVAPGLYPVRAELALTGSHASMPPSWRQAVEDVCVVSVDAATDDRLLRWVTEPSPVEVAAGETARLAVTVGTDAHADIAVEAHLISPWGTWEWLGPNAVGAELAARGTVELGFDVAPPAWVDPGEWWALIRVGGAGGLLYSPAVKVVVR</sequence>
<feature type="region of interest" description="Disordered" evidence="5">
    <location>
        <begin position="660"/>
        <end position="687"/>
    </location>
</feature>
<dbReference type="InterPro" id="IPR037094">
    <property type="entry name" value="Glyco_hydro_38_cen_sf"/>
</dbReference>
<dbReference type="Pfam" id="PF09261">
    <property type="entry name" value="Alpha-mann_mid"/>
    <property type="match status" value="1"/>
</dbReference>
<dbReference type="InterPro" id="IPR015341">
    <property type="entry name" value="Glyco_hydro_38_cen"/>
</dbReference>
<evidence type="ECO:0000259" key="6">
    <source>
        <dbReference type="SMART" id="SM00872"/>
    </source>
</evidence>
<dbReference type="InterPro" id="IPR018905">
    <property type="entry name" value="A-galactase_NEW3"/>
</dbReference>
<reference evidence="7 8" key="1">
    <citation type="submission" date="2017-02" db="EMBL/GenBank/DDBJ databases">
        <title>The new phylogeny of genus Mycobacterium.</title>
        <authorList>
            <person name="Tortoli E."/>
            <person name="Trovato A."/>
            <person name="Cirillo D.M."/>
        </authorList>
    </citation>
    <scope>NUCLEOTIDE SEQUENCE [LARGE SCALE GENOMIC DNA]</scope>
    <source>
        <strain evidence="7 8">FI-09383</strain>
    </source>
</reference>
<feature type="domain" description="Glycoside hydrolase family 38 central" evidence="6">
    <location>
        <begin position="390"/>
        <end position="468"/>
    </location>
</feature>
<dbReference type="Gene3D" id="3.20.110.10">
    <property type="entry name" value="Glycoside hydrolase 38, N terminal domain"/>
    <property type="match status" value="1"/>
</dbReference>
<dbReference type="SUPFAM" id="SSF88713">
    <property type="entry name" value="Glycoside hydrolase/deacetylase"/>
    <property type="match status" value="1"/>
</dbReference>
<dbReference type="Gene3D" id="2.60.40.10">
    <property type="entry name" value="Immunoglobulins"/>
    <property type="match status" value="1"/>
</dbReference>
<dbReference type="GO" id="GO:0009313">
    <property type="term" value="P:oligosaccharide catabolic process"/>
    <property type="evidence" value="ECO:0007669"/>
    <property type="project" value="TreeGrafter"/>
</dbReference>
<dbReference type="InterPro" id="IPR041147">
    <property type="entry name" value="GH38_C"/>
</dbReference>
<dbReference type="SUPFAM" id="SSF88688">
    <property type="entry name" value="Families 57/38 glycoside transferase middle domain"/>
    <property type="match status" value="1"/>
</dbReference>
<dbReference type="Pfam" id="PF10633">
    <property type="entry name" value="NPCBM_assoc"/>
    <property type="match status" value="1"/>
</dbReference>
<evidence type="ECO:0000256" key="2">
    <source>
        <dbReference type="ARBA" id="ARBA00022723"/>
    </source>
</evidence>
<evidence type="ECO:0000256" key="5">
    <source>
        <dbReference type="SAM" id="MobiDB-lite"/>
    </source>
</evidence>
<comment type="similarity">
    <text evidence="1">Belongs to the glycosyl hydrolase 38 family.</text>
</comment>
<evidence type="ECO:0000256" key="1">
    <source>
        <dbReference type="ARBA" id="ARBA00009792"/>
    </source>
</evidence>
<dbReference type="InterPro" id="IPR000602">
    <property type="entry name" value="Glyco_hydro_38_N"/>
</dbReference>
<dbReference type="RefSeq" id="WP_083042341.1">
    <property type="nucleotide sequence ID" value="NZ_MVHP01000002.1"/>
</dbReference>
<feature type="compositionally biased region" description="Basic and acidic residues" evidence="5">
    <location>
        <begin position="663"/>
        <end position="677"/>
    </location>
</feature>
<proteinExistence type="inferred from homology"/>
<dbReference type="OrthoDB" id="1049785at2"/>
<dbReference type="GO" id="GO:0046872">
    <property type="term" value="F:metal ion binding"/>
    <property type="evidence" value="ECO:0007669"/>
    <property type="project" value="UniProtKB-KW"/>
</dbReference>
<keyword evidence="2" id="KW-0479">Metal-binding</keyword>
<dbReference type="Pfam" id="PF17677">
    <property type="entry name" value="Glyco_hydro38C2"/>
    <property type="match status" value="1"/>
</dbReference>
<dbReference type="InterPro" id="IPR011013">
    <property type="entry name" value="Gal_mutarotase_sf_dom"/>
</dbReference>
<dbReference type="Proteomes" id="UP000192772">
    <property type="component" value="Unassembled WGS sequence"/>
</dbReference>
<protein>
    <submittedName>
        <fullName evidence="7">Alpha-mannosidase</fullName>
    </submittedName>
</protein>
<dbReference type="STRING" id="81858.BST23_02585"/>
<dbReference type="SUPFAM" id="SSF74650">
    <property type="entry name" value="Galactose mutarotase-like"/>
    <property type="match status" value="2"/>
</dbReference>
<name>A0A1X0D8L8_9MYCO</name>
<dbReference type="InterPro" id="IPR011330">
    <property type="entry name" value="Glyco_hydro/deAcase_b/a-brl"/>
</dbReference>
<evidence type="ECO:0000256" key="4">
    <source>
        <dbReference type="ARBA" id="ARBA00023295"/>
    </source>
</evidence>
<keyword evidence="3" id="KW-0378">Hydrolase</keyword>
<evidence type="ECO:0000313" key="7">
    <source>
        <dbReference type="EMBL" id="ORA68733.1"/>
    </source>
</evidence>
<dbReference type="Gene3D" id="1.20.1270.50">
    <property type="entry name" value="Glycoside hydrolase family 38, central domain"/>
    <property type="match status" value="1"/>
</dbReference>
<dbReference type="InterPro" id="IPR013783">
    <property type="entry name" value="Ig-like_fold"/>
</dbReference>
<evidence type="ECO:0000256" key="3">
    <source>
        <dbReference type="ARBA" id="ARBA00022801"/>
    </source>
</evidence>
<accession>A0A1X0D8L8</accession>
<dbReference type="PANTHER" id="PTHR46017">
    <property type="entry name" value="ALPHA-MANNOSIDASE 2C1"/>
    <property type="match status" value="1"/>
</dbReference>
<dbReference type="InterPro" id="IPR027291">
    <property type="entry name" value="Glyco_hydro_38_N_sf"/>
</dbReference>
<dbReference type="EMBL" id="MVHP01000002">
    <property type="protein sequence ID" value="ORA68733.1"/>
    <property type="molecule type" value="Genomic_DNA"/>
</dbReference>
<dbReference type="CDD" id="cd10786">
    <property type="entry name" value="GH38N_AMII_like"/>
    <property type="match status" value="1"/>
</dbReference>
<dbReference type="Gene3D" id="2.70.98.30">
    <property type="entry name" value="Golgi alpha-mannosidase II, domain 4"/>
    <property type="match status" value="2"/>
</dbReference>
<dbReference type="GO" id="GO:0004559">
    <property type="term" value="F:alpha-mannosidase activity"/>
    <property type="evidence" value="ECO:0007669"/>
    <property type="project" value="InterPro"/>
</dbReference>
<dbReference type="PANTHER" id="PTHR46017:SF1">
    <property type="entry name" value="ALPHA-MANNOSIDASE 2C1"/>
    <property type="match status" value="1"/>
</dbReference>
<dbReference type="GO" id="GO:0030246">
    <property type="term" value="F:carbohydrate binding"/>
    <property type="evidence" value="ECO:0007669"/>
    <property type="project" value="InterPro"/>
</dbReference>
<keyword evidence="4" id="KW-0326">Glycosidase</keyword>
<organism evidence="7 8">
    <name type="scientific">Mycolicibacterium elephantis</name>
    <dbReference type="NCBI Taxonomy" id="81858"/>
    <lineage>
        <taxon>Bacteria</taxon>
        <taxon>Bacillati</taxon>
        <taxon>Actinomycetota</taxon>
        <taxon>Actinomycetes</taxon>
        <taxon>Mycobacteriales</taxon>
        <taxon>Mycobacteriaceae</taxon>
        <taxon>Mycolicibacterium</taxon>
    </lineage>
</organism>
<gene>
    <name evidence="7" type="ORF">BST23_02585</name>
</gene>
<comment type="caution">
    <text evidence="7">The sequence shown here is derived from an EMBL/GenBank/DDBJ whole genome shotgun (WGS) entry which is preliminary data.</text>
</comment>
<dbReference type="InterPro" id="IPR028995">
    <property type="entry name" value="Glyco_hydro_57/38_cen_sf"/>
</dbReference>
<dbReference type="GO" id="GO:0006013">
    <property type="term" value="P:mannose metabolic process"/>
    <property type="evidence" value="ECO:0007669"/>
    <property type="project" value="InterPro"/>
</dbReference>
<evidence type="ECO:0000313" key="8">
    <source>
        <dbReference type="Proteomes" id="UP000192772"/>
    </source>
</evidence>
<dbReference type="Pfam" id="PF01074">
    <property type="entry name" value="Glyco_hydro_38N"/>
    <property type="match status" value="1"/>
</dbReference>